<gene>
    <name evidence="1" type="ORF">IQ241_23900</name>
</gene>
<reference evidence="1" key="1">
    <citation type="submission" date="2020-10" db="EMBL/GenBank/DDBJ databases">
        <authorList>
            <person name="Castelo-Branco R."/>
            <person name="Eusebio N."/>
            <person name="Adriana R."/>
            <person name="Vieira A."/>
            <person name="Brugerolle De Fraissinette N."/>
            <person name="Rezende De Castro R."/>
            <person name="Schneider M.P."/>
            <person name="Vasconcelos V."/>
            <person name="Leao P.N."/>
        </authorList>
    </citation>
    <scope>NUCLEOTIDE SEQUENCE</scope>
    <source>
        <strain evidence="1">LEGE 07310</strain>
    </source>
</reference>
<dbReference type="EMBL" id="JADEXG010000098">
    <property type="protein sequence ID" value="MBE9080294.1"/>
    <property type="molecule type" value="Genomic_DNA"/>
</dbReference>
<protein>
    <submittedName>
        <fullName evidence="1">Uncharacterized protein</fullName>
    </submittedName>
</protein>
<dbReference type="Proteomes" id="UP000636505">
    <property type="component" value="Unassembled WGS sequence"/>
</dbReference>
<dbReference type="AlphaFoldDB" id="A0A8J7AK04"/>
<accession>A0A8J7AK04</accession>
<evidence type="ECO:0000313" key="2">
    <source>
        <dbReference type="Proteomes" id="UP000636505"/>
    </source>
</evidence>
<comment type="caution">
    <text evidence="1">The sequence shown here is derived from an EMBL/GenBank/DDBJ whole genome shotgun (WGS) entry which is preliminary data.</text>
</comment>
<dbReference type="RefSeq" id="WP_193912106.1">
    <property type="nucleotide sequence ID" value="NZ_JADEXG010000098.1"/>
</dbReference>
<sequence>MTYYISDLRENSVIHPLNQAHISLDGVLQINKLSSEDKDVGCALAKLTEGIASLLSEDNRWVNVQIIEVSSGVFL</sequence>
<name>A0A8J7AK04_9CYAN</name>
<keyword evidence="2" id="KW-1185">Reference proteome</keyword>
<evidence type="ECO:0000313" key="1">
    <source>
        <dbReference type="EMBL" id="MBE9080294.1"/>
    </source>
</evidence>
<proteinExistence type="predicted"/>
<organism evidence="1 2">
    <name type="scientific">Vasconcelosia minhoensis LEGE 07310</name>
    <dbReference type="NCBI Taxonomy" id="915328"/>
    <lineage>
        <taxon>Bacteria</taxon>
        <taxon>Bacillati</taxon>
        <taxon>Cyanobacteriota</taxon>
        <taxon>Cyanophyceae</taxon>
        <taxon>Nodosilineales</taxon>
        <taxon>Cymatolegaceae</taxon>
        <taxon>Vasconcelosia</taxon>
        <taxon>Vasconcelosia minhoensis</taxon>
    </lineage>
</organism>